<dbReference type="Gene3D" id="1.20.1200.10">
    <property type="entry name" value="Cobalamin adenosyltransferase-like"/>
    <property type="match status" value="1"/>
</dbReference>
<keyword evidence="3 10" id="KW-0808">Transferase</keyword>
<keyword evidence="12" id="KW-1185">Reference proteome</keyword>
<dbReference type="FunFam" id="1.20.1200.10:FF:000001">
    <property type="entry name" value="Cob(I)yrinic acid a,c-diamide adenosyltransferase"/>
    <property type="match status" value="1"/>
</dbReference>
<comment type="function">
    <text evidence="7">Converts cob(I)alamin to adenosylcobalamin (adenosylcob(III)alamin), a coenzyme for methylmalonyl-CoA mutase, therefore participates in the final step of the vitamin B12 conversion. Generates adenosylcobalamin (AdoCbl) and directly delivers the cofactor to MUT in a transfer that is stimulated by ATP-binding to MMAB and gated by MMAA.</text>
</comment>
<evidence type="ECO:0000256" key="3">
    <source>
        <dbReference type="ARBA" id="ARBA00022679"/>
    </source>
</evidence>
<sequence>MALRRGWTVLAKVNSMHQSHCRALSATTVTAFKKGRGTGDQGQSGLFSNERRWKDDDVFEALGTTDELNSIIGMCREATYADGLFDVSEALAQVQCCLQDVAAHLATPPTSSERKLERTRFDSSLVTDINEKIDDWGDRTPALKTFILPGGGETGALLQYARSVCRRAERRVVPLLRSEAIDGDALRYLNRY</sequence>
<dbReference type="AlphaFoldDB" id="A0A914W093"/>
<dbReference type="GO" id="GO:0009235">
    <property type="term" value="P:cobalamin metabolic process"/>
    <property type="evidence" value="ECO:0007669"/>
    <property type="project" value="UniProtKB-ARBA"/>
</dbReference>
<comment type="subunit">
    <text evidence="2">Homotrimer.</text>
</comment>
<evidence type="ECO:0000256" key="9">
    <source>
        <dbReference type="ARBA" id="ARBA00075216"/>
    </source>
</evidence>
<accession>A0A914W093</accession>
<evidence type="ECO:0000313" key="13">
    <source>
        <dbReference type="WBParaSite" id="PSAMB.scaffold275size59647.g4158.t1"/>
    </source>
</evidence>
<evidence type="ECO:0000313" key="12">
    <source>
        <dbReference type="Proteomes" id="UP000887566"/>
    </source>
</evidence>
<dbReference type="NCBIfam" id="TIGR00636">
    <property type="entry name" value="PduO_Nterm"/>
    <property type="match status" value="1"/>
</dbReference>
<dbReference type="SUPFAM" id="SSF89028">
    <property type="entry name" value="Cobalamin adenosyltransferase-like"/>
    <property type="match status" value="1"/>
</dbReference>
<feature type="domain" description="Cobalamin adenosyltransferase-like" evidence="11">
    <location>
        <begin position="38"/>
        <end position="191"/>
    </location>
</feature>
<reference evidence="13" key="1">
    <citation type="submission" date="2022-11" db="UniProtKB">
        <authorList>
            <consortium name="WormBaseParasite"/>
        </authorList>
    </citation>
    <scope>IDENTIFICATION</scope>
</reference>
<organism evidence="12 13">
    <name type="scientific">Plectus sambesii</name>
    <dbReference type="NCBI Taxonomy" id="2011161"/>
    <lineage>
        <taxon>Eukaryota</taxon>
        <taxon>Metazoa</taxon>
        <taxon>Ecdysozoa</taxon>
        <taxon>Nematoda</taxon>
        <taxon>Chromadorea</taxon>
        <taxon>Plectida</taxon>
        <taxon>Plectina</taxon>
        <taxon>Plectoidea</taxon>
        <taxon>Plectidae</taxon>
        <taxon>Plectus</taxon>
    </lineage>
</organism>
<dbReference type="GO" id="GO:0005524">
    <property type="term" value="F:ATP binding"/>
    <property type="evidence" value="ECO:0007669"/>
    <property type="project" value="UniProtKB-UniRule"/>
</dbReference>
<evidence type="ECO:0000256" key="6">
    <source>
        <dbReference type="ARBA" id="ARBA00051988"/>
    </source>
</evidence>
<keyword evidence="4 10" id="KW-0547">Nucleotide-binding</keyword>
<dbReference type="Pfam" id="PF01923">
    <property type="entry name" value="Cob_adeno_trans"/>
    <property type="match status" value="1"/>
</dbReference>
<evidence type="ECO:0000256" key="4">
    <source>
        <dbReference type="ARBA" id="ARBA00022741"/>
    </source>
</evidence>
<dbReference type="InterPro" id="IPR016030">
    <property type="entry name" value="CblAdoTrfase-like"/>
</dbReference>
<evidence type="ECO:0000256" key="10">
    <source>
        <dbReference type="RuleBase" id="RU366026"/>
    </source>
</evidence>
<name>A0A914W093_9BILA</name>
<protein>
    <recommendedName>
        <fullName evidence="8">Corrinoid adenosyltransferase MMAB</fullName>
    </recommendedName>
    <alternativeName>
        <fullName evidence="9">ATP:co(I)rrinoid adenosyltransferase MMAB</fullName>
    </alternativeName>
</protein>
<dbReference type="PANTHER" id="PTHR12213:SF0">
    <property type="entry name" value="CORRINOID ADENOSYLTRANSFERASE MMAB"/>
    <property type="match status" value="1"/>
</dbReference>
<dbReference type="WBParaSite" id="PSAMB.scaffold275size59647.g4158.t1">
    <property type="protein sequence ID" value="PSAMB.scaffold275size59647.g4158.t1"/>
    <property type="gene ID" value="PSAMB.scaffold275size59647.g4158"/>
</dbReference>
<comment type="catalytic activity">
    <reaction evidence="6">
        <text>cob(I)alamin-[corrinoid adenosyltransferase] + ATP = apo-[corrinoid adenosyltransferase] + adenosylcob(III)alamin + triphosphate</text>
        <dbReference type="Rhea" id="RHEA:56796"/>
        <dbReference type="Rhea" id="RHEA-COMP:14743"/>
        <dbReference type="Rhea" id="RHEA-COMP:14744"/>
        <dbReference type="ChEBI" id="CHEBI:18036"/>
        <dbReference type="ChEBI" id="CHEBI:18408"/>
        <dbReference type="ChEBI" id="CHEBI:30616"/>
        <dbReference type="ChEBI" id="CHEBI:60488"/>
        <dbReference type="ChEBI" id="CHEBI:83228"/>
    </reaction>
    <physiologicalReaction direction="left-to-right" evidence="6">
        <dbReference type="Rhea" id="RHEA:56797"/>
    </physiologicalReaction>
</comment>
<dbReference type="InterPro" id="IPR029499">
    <property type="entry name" value="PduO-typ"/>
</dbReference>
<proteinExistence type="inferred from homology"/>
<evidence type="ECO:0000256" key="7">
    <source>
        <dbReference type="ARBA" id="ARBA00056747"/>
    </source>
</evidence>
<comment type="similarity">
    <text evidence="1 10">Belongs to the Cob(I)alamin adenosyltransferase family.</text>
</comment>
<evidence type="ECO:0000256" key="1">
    <source>
        <dbReference type="ARBA" id="ARBA00007487"/>
    </source>
</evidence>
<dbReference type="Proteomes" id="UP000887566">
    <property type="component" value="Unplaced"/>
</dbReference>
<evidence type="ECO:0000256" key="8">
    <source>
        <dbReference type="ARBA" id="ARBA00071654"/>
    </source>
</evidence>
<evidence type="ECO:0000256" key="2">
    <source>
        <dbReference type="ARBA" id="ARBA00011233"/>
    </source>
</evidence>
<dbReference type="PANTHER" id="PTHR12213">
    <property type="entry name" value="CORRINOID ADENOSYLTRANSFERASE"/>
    <property type="match status" value="1"/>
</dbReference>
<dbReference type="InterPro" id="IPR036451">
    <property type="entry name" value="CblAdoTrfase-like_sf"/>
</dbReference>
<keyword evidence="5 10" id="KW-0067">ATP-binding</keyword>
<dbReference type="GO" id="GO:0008817">
    <property type="term" value="F:corrinoid adenosyltransferase activity"/>
    <property type="evidence" value="ECO:0007669"/>
    <property type="project" value="TreeGrafter"/>
</dbReference>
<evidence type="ECO:0000256" key="5">
    <source>
        <dbReference type="ARBA" id="ARBA00022840"/>
    </source>
</evidence>
<evidence type="ECO:0000259" key="11">
    <source>
        <dbReference type="Pfam" id="PF01923"/>
    </source>
</evidence>